<dbReference type="Gene3D" id="1.20.140.10">
    <property type="entry name" value="Butyryl-CoA Dehydrogenase, subunit A, domain 3"/>
    <property type="match status" value="1"/>
</dbReference>
<dbReference type="InterPro" id="IPR036250">
    <property type="entry name" value="AcylCo_DH-like_C"/>
</dbReference>
<dbReference type="InterPro" id="IPR013786">
    <property type="entry name" value="AcylCoA_DH/ox_N"/>
</dbReference>
<evidence type="ECO:0000256" key="2">
    <source>
        <dbReference type="ARBA" id="ARBA00009347"/>
    </source>
</evidence>
<name>A0A3P3DFH2_9RHOB</name>
<dbReference type="Pfam" id="PF02770">
    <property type="entry name" value="Acyl-CoA_dh_M"/>
    <property type="match status" value="1"/>
</dbReference>
<dbReference type="Proteomes" id="UP000282125">
    <property type="component" value="Unassembled WGS sequence"/>
</dbReference>
<dbReference type="OrthoDB" id="9807883at2"/>
<evidence type="ECO:0000259" key="8">
    <source>
        <dbReference type="Pfam" id="PF02771"/>
    </source>
</evidence>
<evidence type="ECO:0000313" key="11">
    <source>
        <dbReference type="Proteomes" id="UP000282125"/>
    </source>
</evidence>
<gene>
    <name evidence="10" type="ORF">EG244_13760</name>
</gene>
<feature type="domain" description="Acetyl-CoA dehydrogenase-like C-terminal" evidence="9">
    <location>
        <begin position="467"/>
        <end position="584"/>
    </location>
</feature>
<accession>A0A3P3DFH2</accession>
<evidence type="ECO:0000256" key="1">
    <source>
        <dbReference type="ARBA" id="ARBA00001974"/>
    </source>
</evidence>
<dbReference type="InterPro" id="IPR037069">
    <property type="entry name" value="AcylCoA_DH/ox_N_sf"/>
</dbReference>
<dbReference type="PROSITE" id="PS00073">
    <property type="entry name" value="ACYL_COA_DH_2"/>
    <property type="match status" value="1"/>
</dbReference>
<dbReference type="EMBL" id="RRAZ01000020">
    <property type="protein sequence ID" value="RRH73017.1"/>
    <property type="molecule type" value="Genomic_DNA"/>
</dbReference>
<dbReference type="Gene3D" id="1.10.540.10">
    <property type="entry name" value="Acyl-CoA dehydrogenase/oxidase, N-terminal domain"/>
    <property type="match status" value="1"/>
</dbReference>
<dbReference type="InterPro" id="IPR009075">
    <property type="entry name" value="AcylCo_DH/oxidase_C"/>
</dbReference>
<comment type="caution">
    <text evidence="10">The sequence shown here is derived from an EMBL/GenBank/DDBJ whole genome shotgun (WGS) entry which is preliminary data.</text>
</comment>
<dbReference type="PANTHER" id="PTHR42803">
    <property type="entry name" value="ACYL-COA DEHYDROGENASE"/>
    <property type="match status" value="1"/>
</dbReference>
<proteinExistence type="inferred from homology"/>
<dbReference type="InterPro" id="IPR006091">
    <property type="entry name" value="Acyl-CoA_Oxase/DH_mid-dom"/>
</dbReference>
<comment type="similarity">
    <text evidence="2 5">Belongs to the acyl-CoA dehydrogenase family.</text>
</comment>
<evidence type="ECO:0000259" key="7">
    <source>
        <dbReference type="Pfam" id="PF02770"/>
    </source>
</evidence>
<sequence>MSMITDRRDLDFLLYELLGTQDLASRARFAAFDREAMGQILDTAQALAEDVFLPIAAEVDAQEPQFVGGRVEQPAATGAALRAYADAGFFALPFAEEEGGIGAPWSLYTAASGMVVAANTPVSNYAFLTIAAANLLSAFGTESQKARFFPRMIAGEWFGTMCLSEPQAGSSLGDIRTRAVAKGDGSYAITGSKMWISGGEQAITDNIVHMVLAKLPDAPAGSKGISLFVVPKMRTDETGRITGPNNIALAGLNHKLGQRATTNCLLNFGETGETLGEMIGEPGRGLEYMFHMMNEARIGVGHAAVMAGLHGYLYSTDYARSRTQGRGLADRDPASPMVPIIEHTDVRRMLLQQKTAVEGGLSLSLYCSRLVDDAASHPDEEARKAALLRLGLLTPVVKSWPSEHCLEANKWAIQILGGYGYTRDYPLERLYRDNRLNHIHEGTFAIQGMDLVGRKISGDQGAALASLIGEMRDTLDATEGAGALAADREALARAVAALETASAALRGCADVARRMANATVFLDAFGHVVIGWLWLRQAAVALAALEADPGEADSRFYRGKLQACRYFSLHELPLAVTRLGLCETLQSVPLDTPAALFDV</sequence>
<evidence type="ECO:0000259" key="9">
    <source>
        <dbReference type="Pfam" id="PF12806"/>
    </source>
</evidence>
<dbReference type="SUPFAM" id="SSF47203">
    <property type="entry name" value="Acyl-CoA dehydrogenase C-terminal domain-like"/>
    <property type="match status" value="1"/>
</dbReference>
<dbReference type="RefSeq" id="WP_124965570.1">
    <property type="nucleotide sequence ID" value="NZ_RRAZ01000020.1"/>
</dbReference>
<evidence type="ECO:0000259" key="6">
    <source>
        <dbReference type="Pfam" id="PF00441"/>
    </source>
</evidence>
<comment type="cofactor">
    <cofactor evidence="1 5">
        <name>FAD</name>
        <dbReference type="ChEBI" id="CHEBI:57692"/>
    </cofactor>
</comment>
<dbReference type="Pfam" id="PF12806">
    <property type="entry name" value="Acyl-CoA_dh_C"/>
    <property type="match status" value="1"/>
</dbReference>
<dbReference type="InterPro" id="IPR025878">
    <property type="entry name" value="Acyl-CoA_dh-like_C_dom"/>
</dbReference>
<feature type="domain" description="Acyl-CoA dehydrogenase/oxidase C-terminal" evidence="6">
    <location>
        <begin position="283"/>
        <end position="450"/>
    </location>
</feature>
<dbReference type="PANTHER" id="PTHR42803:SF3">
    <property type="entry name" value="ACYL-COA DEHYDROGENASE-RELATED"/>
    <property type="match status" value="1"/>
</dbReference>
<protein>
    <submittedName>
        <fullName evidence="10">Acyl-CoA dehydrogenase</fullName>
    </submittedName>
</protein>
<keyword evidence="11" id="KW-1185">Reference proteome</keyword>
<dbReference type="SUPFAM" id="SSF56645">
    <property type="entry name" value="Acyl-CoA dehydrogenase NM domain-like"/>
    <property type="match status" value="1"/>
</dbReference>
<dbReference type="InterPro" id="IPR046373">
    <property type="entry name" value="Acyl-CoA_Oxase/DH_mid-dom_sf"/>
</dbReference>
<evidence type="ECO:0000256" key="5">
    <source>
        <dbReference type="RuleBase" id="RU362125"/>
    </source>
</evidence>
<dbReference type="GO" id="GO:0003995">
    <property type="term" value="F:acyl-CoA dehydrogenase activity"/>
    <property type="evidence" value="ECO:0007669"/>
    <property type="project" value="InterPro"/>
</dbReference>
<evidence type="ECO:0000313" key="10">
    <source>
        <dbReference type="EMBL" id="RRH73017.1"/>
    </source>
</evidence>
<dbReference type="AlphaFoldDB" id="A0A3P3DFH2"/>
<dbReference type="InterPro" id="IPR006089">
    <property type="entry name" value="Acyl-CoA_DH_CS"/>
</dbReference>
<keyword evidence="5" id="KW-0560">Oxidoreductase</keyword>
<dbReference type="Pfam" id="PF00441">
    <property type="entry name" value="Acyl-CoA_dh_1"/>
    <property type="match status" value="1"/>
</dbReference>
<organism evidence="10 11">
    <name type="scientific">Falsigemmobacter faecalis</name>
    <dbReference type="NCBI Taxonomy" id="2488730"/>
    <lineage>
        <taxon>Bacteria</taxon>
        <taxon>Pseudomonadati</taxon>
        <taxon>Pseudomonadota</taxon>
        <taxon>Alphaproteobacteria</taxon>
        <taxon>Rhodobacterales</taxon>
        <taxon>Paracoccaceae</taxon>
        <taxon>Falsigemmobacter</taxon>
    </lineage>
</organism>
<dbReference type="Gene3D" id="2.40.110.10">
    <property type="entry name" value="Butyryl-CoA Dehydrogenase, subunit A, domain 2"/>
    <property type="match status" value="1"/>
</dbReference>
<dbReference type="InterPro" id="IPR009100">
    <property type="entry name" value="AcylCoA_DH/oxidase_NM_dom_sf"/>
</dbReference>
<keyword evidence="4 5" id="KW-0274">FAD</keyword>
<dbReference type="GO" id="GO:0050660">
    <property type="term" value="F:flavin adenine dinucleotide binding"/>
    <property type="evidence" value="ECO:0007669"/>
    <property type="project" value="InterPro"/>
</dbReference>
<evidence type="ECO:0000256" key="3">
    <source>
        <dbReference type="ARBA" id="ARBA00022630"/>
    </source>
</evidence>
<feature type="domain" description="Acyl-CoA oxidase/dehydrogenase middle" evidence="7">
    <location>
        <begin position="161"/>
        <end position="265"/>
    </location>
</feature>
<dbReference type="InterPro" id="IPR052166">
    <property type="entry name" value="Diverse_Acyl-CoA_DH"/>
</dbReference>
<keyword evidence="3 5" id="KW-0285">Flavoprotein</keyword>
<evidence type="ECO:0000256" key="4">
    <source>
        <dbReference type="ARBA" id="ARBA00022827"/>
    </source>
</evidence>
<dbReference type="Pfam" id="PF02771">
    <property type="entry name" value="Acyl-CoA_dh_N"/>
    <property type="match status" value="1"/>
</dbReference>
<reference evidence="10 11" key="1">
    <citation type="submission" date="2018-11" db="EMBL/GenBank/DDBJ databases">
        <title>Gemmobacter sp. nov., YIM 102744-1 draft genome.</title>
        <authorList>
            <person name="Li G."/>
            <person name="Jiang Y."/>
        </authorList>
    </citation>
    <scope>NUCLEOTIDE SEQUENCE [LARGE SCALE GENOMIC DNA]</scope>
    <source>
        <strain evidence="10 11">YIM 102744-1</strain>
    </source>
</reference>
<feature type="domain" description="Acyl-CoA dehydrogenase/oxidase N-terminal" evidence="8">
    <location>
        <begin position="39"/>
        <end position="156"/>
    </location>
</feature>